<dbReference type="InterPro" id="IPR016039">
    <property type="entry name" value="Thiolase-like"/>
</dbReference>
<dbReference type="PROSITE" id="PS52004">
    <property type="entry name" value="KS3_2"/>
    <property type="match status" value="1"/>
</dbReference>
<evidence type="ECO:0000256" key="3">
    <source>
        <dbReference type="ARBA" id="ARBA00022679"/>
    </source>
</evidence>
<sequence>MQTCDVAIIGIGIKLPKCNNQEDFWNILINKQNCSVSLSERFKKFDINYMENDNYVASLVEDMEWDNFDSNQFNLDSNIVSFLDPQLKQLLVCASNAINDANLNKEIKGSKTSCYIGSTSNEYQSFLRINKKLNYIVGSSSYSLSNMISYVFDLRGSSITINSACSSSLNCISLGYDSIVNGNSELSICGASNYIFDPEYHKSYIGMGVISKNHESRSYNENAHGFVRGEGTGIVILKKLEHAIRDKNKIYSVIKGANSNSDGALNKAKLVFPSKESQRDNILKALLKSNLSPNQIDYFEANAPGLSFLDHVESEAISMVFDSNNQNNRTSPLLFGTYKPNMGHLEGASGIGGIIKCCLIFKYKCFPPTLTFEGNMNPNIKLFHDESKFKLVTEKTNFNKENVNIVLNNFGATGSNGCVVLSNYN</sequence>
<dbReference type="VEuPathDB" id="AmoebaDB:DICPUDRAFT_42617"/>
<dbReference type="GeneID" id="10505174"/>
<dbReference type="GO" id="GO:0006633">
    <property type="term" value="P:fatty acid biosynthetic process"/>
    <property type="evidence" value="ECO:0007669"/>
    <property type="project" value="InterPro"/>
</dbReference>
<name>F1A2G3_DICPU</name>
<dbReference type="PANTHER" id="PTHR45681">
    <property type="entry name" value="POLYKETIDE SYNTHASE 44-RELATED"/>
    <property type="match status" value="1"/>
</dbReference>
<dbReference type="InterPro" id="IPR018201">
    <property type="entry name" value="Ketoacyl_synth_AS"/>
</dbReference>
<keyword evidence="7" id="KW-1185">Reference proteome</keyword>
<dbReference type="Gene3D" id="3.40.47.10">
    <property type="match status" value="1"/>
</dbReference>
<dbReference type="Proteomes" id="UP000001064">
    <property type="component" value="Unassembled WGS sequence"/>
</dbReference>
<comment type="similarity">
    <text evidence="4">Belongs to the thiolase-like superfamily. Beta-ketoacyl-ACP synthases family.</text>
</comment>
<proteinExistence type="inferred from homology"/>
<dbReference type="CDD" id="cd00833">
    <property type="entry name" value="PKS"/>
    <property type="match status" value="1"/>
</dbReference>
<dbReference type="STRING" id="5786.F1A2G3"/>
<dbReference type="GO" id="GO:0004315">
    <property type="term" value="F:3-oxoacyl-[acyl-carrier-protein] synthase activity"/>
    <property type="evidence" value="ECO:0007669"/>
    <property type="project" value="InterPro"/>
</dbReference>
<dbReference type="EMBL" id="GL871410">
    <property type="protein sequence ID" value="EGC29619.1"/>
    <property type="molecule type" value="Genomic_DNA"/>
</dbReference>
<evidence type="ECO:0000313" key="6">
    <source>
        <dbReference type="EMBL" id="EGC29619.1"/>
    </source>
</evidence>
<evidence type="ECO:0000259" key="5">
    <source>
        <dbReference type="PROSITE" id="PS52004"/>
    </source>
</evidence>
<dbReference type="Pfam" id="PF00109">
    <property type="entry name" value="ketoacyl-synt"/>
    <property type="match status" value="1"/>
</dbReference>
<dbReference type="SMART" id="SM00825">
    <property type="entry name" value="PKS_KS"/>
    <property type="match status" value="1"/>
</dbReference>
<evidence type="ECO:0000256" key="4">
    <source>
        <dbReference type="RuleBase" id="RU003694"/>
    </source>
</evidence>
<protein>
    <recommendedName>
        <fullName evidence="5">Ketosynthase family 3 (KS3) domain-containing protein</fullName>
    </recommendedName>
</protein>
<reference evidence="7" key="1">
    <citation type="journal article" date="2011" name="Genome Biol.">
        <title>Comparative genomics of the social amoebae Dictyostelium discoideum and Dictyostelium purpureum.</title>
        <authorList>
            <consortium name="US DOE Joint Genome Institute (JGI-PGF)"/>
            <person name="Sucgang R."/>
            <person name="Kuo A."/>
            <person name="Tian X."/>
            <person name="Salerno W."/>
            <person name="Parikh A."/>
            <person name="Feasley C.L."/>
            <person name="Dalin E."/>
            <person name="Tu H."/>
            <person name="Huang E."/>
            <person name="Barry K."/>
            <person name="Lindquist E."/>
            <person name="Shapiro H."/>
            <person name="Bruce D."/>
            <person name="Schmutz J."/>
            <person name="Salamov A."/>
            <person name="Fey P."/>
            <person name="Gaudet P."/>
            <person name="Anjard C."/>
            <person name="Babu M.M."/>
            <person name="Basu S."/>
            <person name="Bushmanova Y."/>
            <person name="van der Wel H."/>
            <person name="Katoh-Kurasawa M."/>
            <person name="Dinh C."/>
            <person name="Coutinho P.M."/>
            <person name="Saito T."/>
            <person name="Elias M."/>
            <person name="Schaap P."/>
            <person name="Kay R.R."/>
            <person name="Henrissat B."/>
            <person name="Eichinger L."/>
            <person name="Rivero F."/>
            <person name="Putnam N.H."/>
            <person name="West C.M."/>
            <person name="Loomis W.F."/>
            <person name="Chisholm R.L."/>
            <person name="Shaulsky G."/>
            <person name="Strassmann J.E."/>
            <person name="Queller D.C."/>
            <person name="Kuspa A."/>
            <person name="Grigoriev I.V."/>
        </authorList>
    </citation>
    <scope>NUCLEOTIDE SEQUENCE [LARGE SCALE GENOMIC DNA]</scope>
    <source>
        <strain evidence="7">QSDP1</strain>
    </source>
</reference>
<organism evidence="6 7">
    <name type="scientific">Dictyostelium purpureum</name>
    <name type="common">Slime mold</name>
    <dbReference type="NCBI Taxonomy" id="5786"/>
    <lineage>
        <taxon>Eukaryota</taxon>
        <taxon>Amoebozoa</taxon>
        <taxon>Evosea</taxon>
        <taxon>Eumycetozoa</taxon>
        <taxon>Dictyostelia</taxon>
        <taxon>Dictyosteliales</taxon>
        <taxon>Dictyosteliaceae</taxon>
        <taxon>Dictyostelium</taxon>
    </lineage>
</organism>
<dbReference type="AlphaFoldDB" id="F1A2G3"/>
<dbReference type="InterPro" id="IPR050444">
    <property type="entry name" value="Polyketide_Synthase"/>
</dbReference>
<accession>F1A2G3</accession>
<evidence type="ECO:0000256" key="2">
    <source>
        <dbReference type="ARBA" id="ARBA00022553"/>
    </source>
</evidence>
<dbReference type="InterPro" id="IPR020841">
    <property type="entry name" value="PKS_Beta-ketoAc_synthase_dom"/>
</dbReference>
<dbReference type="KEGG" id="dpp:DICPUDRAFT_42617"/>
<feature type="domain" description="Ketosynthase family 3 (KS3)" evidence="5">
    <location>
        <begin position="3"/>
        <end position="423"/>
    </location>
</feature>
<keyword evidence="2" id="KW-0597">Phosphoprotein</keyword>
<gene>
    <name evidence="6" type="ORF">DICPUDRAFT_42617</name>
</gene>
<dbReference type="PANTHER" id="PTHR45681:SF6">
    <property type="entry name" value="POLYKETIDE SYNTHASE 37"/>
    <property type="match status" value="1"/>
</dbReference>
<dbReference type="Pfam" id="PF02801">
    <property type="entry name" value="Ketoacyl-synt_C"/>
    <property type="match status" value="1"/>
</dbReference>
<dbReference type="PROSITE" id="PS00606">
    <property type="entry name" value="KS3_1"/>
    <property type="match status" value="1"/>
</dbReference>
<keyword evidence="3 4" id="KW-0808">Transferase</keyword>
<keyword evidence="1" id="KW-0596">Phosphopantetheine</keyword>
<dbReference type="SUPFAM" id="SSF53901">
    <property type="entry name" value="Thiolase-like"/>
    <property type="match status" value="1"/>
</dbReference>
<dbReference type="InParanoid" id="F1A2G3"/>
<dbReference type="OrthoDB" id="329835at2759"/>
<dbReference type="InterPro" id="IPR014030">
    <property type="entry name" value="Ketoacyl_synth_N"/>
</dbReference>
<dbReference type="RefSeq" id="XP_003293852.1">
    <property type="nucleotide sequence ID" value="XM_003293804.1"/>
</dbReference>
<dbReference type="OMA" id="GYLYEEN"/>
<evidence type="ECO:0000256" key="1">
    <source>
        <dbReference type="ARBA" id="ARBA00022450"/>
    </source>
</evidence>
<evidence type="ECO:0000313" key="7">
    <source>
        <dbReference type="Proteomes" id="UP000001064"/>
    </source>
</evidence>
<dbReference type="eggNOG" id="KOG1202">
    <property type="taxonomic scope" value="Eukaryota"/>
</dbReference>
<dbReference type="InterPro" id="IPR014031">
    <property type="entry name" value="Ketoacyl_synth_C"/>
</dbReference>